<evidence type="ECO:0000313" key="7">
    <source>
        <dbReference type="Proteomes" id="UP000727506"/>
    </source>
</evidence>
<evidence type="ECO:0000259" key="5">
    <source>
        <dbReference type="PROSITE" id="PS50043"/>
    </source>
</evidence>
<evidence type="ECO:0000313" key="6">
    <source>
        <dbReference type="EMBL" id="MBS6940705.1"/>
    </source>
</evidence>
<feature type="transmembrane region" description="Helical" evidence="4">
    <location>
        <begin position="162"/>
        <end position="181"/>
    </location>
</feature>
<dbReference type="PROSITE" id="PS50043">
    <property type="entry name" value="HTH_LUXR_2"/>
    <property type="match status" value="1"/>
</dbReference>
<proteinExistence type="predicted"/>
<gene>
    <name evidence="6" type="ORF">KH142_04350</name>
</gene>
<name>A0A943UZ39_9ACTN</name>
<organism evidence="6 7">
    <name type="scientific">Slackia piriformis</name>
    <dbReference type="NCBI Taxonomy" id="626934"/>
    <lineage>
        <taxon>Bacteria</taxon>
        <taxon>Bacillati</taxon>
        <taxon>Actinomycetota</taxon>
        <taxon>Coriobacteriia</taxon>
        <taxon>Eggerthellales</taxon>
        <taxon>Eggerthellaceae</taxon>
        <taxon>Slackia</taxon>
    </lineage>
</organism>
<sequence length="468" mass="50397">MPLVKTDCEKDKTIALLLGVPFASAIALSVFRIGAWTVFRVGPGAVDGGIPFFAHAVQALAMAFIVLFDKSVFYTKKLLFRTLSIAAVLGAMASVLVMVPYAPIAYVGSALHGAVSAFVMMGLGFIFCSLPPARSAVGLAAAFAIYGACTWVLAFVPSAVNAAIAVACFPVAILCLFVGFGKEGEMLDRSESGSARDTGFPWEVFAILLICTVASMVARVAVPAVSEPMSFYGICWPVIMIAIFLLYGVWVVVLGRQRVDGFWIVFVLVFFSGLLCWSSFSGIAPDFSASFFRATRECLMLFCWIVVAEVAYSRDMPRIAFFGISTLVLLSIPTVGLSAMEWLAPEWGWVLQHNGAVFATTAVSFLLVVAALALVAKRSMGPVGPEGSKNDTGEMAINMLGERFDLTNREREVVALLAKGYTLPSIAENLCISLDTVRSHSKNIYRKIGVHKKQALIELLDAIRDEGK</sequence>
<dbReference type="InterPro" id="IPR016032">
    <property type="entry name" value="Sig_transdc_resp-reg_C-effctor"/>
</dbReference>
<dbReference type="CDD" id="cd06170">
    <property type="entry name" value="LuxR_C_like"/>
    <property type="match status" value="1"/>
</dbReference>
<dbReference type="EMBL" id="JAGZSV010000058">
    <property type="protein sequence ID" value="MBS6940705.1"/>
    <property type="molecule type" value="Genomic_DNA"/>
</dbReference>
<dbReference type="SUPFAM" id="SSF46894">
    <property type="entry name" value="C-terminal effector domain of the bipartite response regulators"/>
    <property type="match status" value="1"/>
</dbReference>
<dbReference type="AlphaFoldDB" id="A0A943UZ39"/>
<dbReference type="GO" id="GO:0006355">
    <property type="term" value="P:regulation of DNA-templated transcription"/>
    <property type="evidence" value="ECO:0007669"/>
    <property type="project" value="InterPro"/>
</dbReference>
<evidence type="ECO:0000256" key="2">
    <source>
        <dbReference type="ARBA" id="ARBA00023125"/>
    </source>
</evidence>
<evidence type="ECO:0000256" key="4">
    <source>
        <dbReference type="SAM" id="Phobius"/>
    </source>
</evidence>
<reference evidence="6" key="1">
    <citation type="submission" date="2021-02" db="EMBL/GenBank/DDBJ databases">
        <title>Infant gut strain persistence is associated with maternal origin, phylogeny, and functional potential including surface adhesion and iron acquisition.</title>
        <authorList>
            <person name="Lou Y.C."/>
        </authorList>
    </citation>
    <scope>NUCLEOTIDE SEQUENCE</scope>
    <source>
        <strain evidence="6">L2_039_000G1_dasL2_039_000G1_concoct_11</strain>
    </source>
</reference>
<dbReference type="Pfam" id="PF00196">
    <property type="entry name" value="GerE"/>
    <property type="match status" value="1"/>
</dbReference>
<feature type="transmembrane region" description="Helical" evidence="4">
    <location>
        <begin position="356"/>
        <end position="376"/>
    </location>
</feature>
<feature type="transmembrane region" description="Helical" evidence="4">
    <location>
        <begin position="50"/>
        <end position="68"/>
    </location>
</feature>
<accession>A0A943UZ39</accession>
<feature type="transmembrane region" description="Helical" evidence="4">
    <location>
        <begin position="137"/>
        <end position="156"/>
    </location>
</feature>
<feature type="transmembrane region" description="Helical" evidence="4">
    <location>
        <begin position="80"/>
        <end position="104"/>
    </location>
</feature>
<dbReference type="Gene3D" id="1.10.10.10">
    <property type="entry name" value="Winged helix-like DNA-binding domain superfamily/Winged helix DNA-binding domain"/>
    <property type="match status" value="1"/>
</dbReference>
<evidence type="ECO:0000256" key="3">
    <source>
        <dbReference type="ARBA" id="ARBA00023163"/>
    </source>
</evidence>
<feature type="transmembrane region" description="Helical" evidence="4">
    <location>
        <begin position="202"/>
        <end position="225"/>
    </location>
</feature>
<dbReference type="PANTHER" id="PTHR44688:SF16">
    <property type="entry name" value="DNA-BINDING TRANSCRIPTIONAL ACTIVATOR DEVR_DOSR"/>
    <property type="match status" value="1"/>
</dbReference>
<keyword evidence="4" id="KW-1133">Transmembrane helix</keyword>
<evidence type="ECO:0000256" key="1">
    <source>
        <dbReference type="ARBA" id="ARBA00023015"/>
    </source>
</evidence>
<feature type="transmembrane region" description="Helical" evidence="4">
    <location>
        <begin position="14"/>
        <end position="38"/>
    </location>
</feature>
<dbReference type="InterPro" id="IPR000792">
    <property type="entry name" value="Tscrpt_reg_LuxR_C"/>
</dbReference>
<dbReference type="PRINTS" id="PR00038">
    <property type="entry name" value="HTHLUXR"/>
</dbReference>
<dbReference type="SMART" id="SM00421">
    <property type="entry name" value="HTH_LUXR"/>
    <property type="match status" value="1"/>
</dbReference>
<dbReference type="PANTHER" id="PTHR44688">
    <property type="entry name" value="DNA-BINDING TRANSCRIPTIONAL ACTIVATOR DEVR_DOSR"/>
    <property type="match status" value="1"/>
</dbReference>
<keyword evidence="1" id="KW-0805">Transcription regulation</keyword>
<keyword evidence="2" id="KW-0238">DNA-binding</keyword>
<feature type="transmembrane region" description="Helical" evidence="4">
    <location>
        <begin position="231"/>
        <end position="254"/>
    </location>
</feature>
<dbReference type="Proteomes" id="UP000727506">
    <property type="component" value="Unassembled WGS sequence"/>
</dbReference>
<comment type="caution">
    <text evidence="6">The sequence shown here is derived from an EMBL/GenBank/DDBJ whole genome shotgun (WGS) entry which is preliminary data.</text>
</comment>
<feature type="transmembrane region" description="Helical" evidence="4">
    <location>
        <begin position="261"/>
        <end position="280"/>
    </location>
</feature>
<feature type="transmembrane region" description="Helical" evidence="4">
    <location>
        <begin position="292"/>
        <end position="312"/>
    </location>
</feature>
<dbReference type="InterPro" id="IPR036388">
    <property type="entry name" value="WH-like_DNA-bd_sf"/>
</dbReference>
<keyword evidence="4" id="KW-0472">Membrane</keyword>
<protein>
    <submittedName>
        <fullName evidence="6">Helix-turn-helix transcriptional regulator</fullName>
    </submittedName>
</protein>
<keyword evidence="3" id="KW-0804">Transcription</keyword>
<keyword evidence="4" id="KW-0812">Transmembrane</keyword>
<dbReference type="GO" id="GO:0003677">
    <property type="term" value="F:DNA binding"/>
    <property type="evidence" value="ECO:0007669"/>
    <property type="project" value="UniProtKB-KW"/>
</dbReference>
<feature type="domain" description="HTH luxR-type" evidence="5">
    <location>
        <begin position="399"/>
        <end position="464"/>
    </location>
</feature>
<feature type="transmembrane region" description="Helical" evidence="4">
    <location>
        <begin position="110"/>
        <end position="130"/>
    </location>
</feature>
<feature type="transmembrane region" description="Helical" evidence="4">
    <location>
        <begin position="319"/>
        <end position="344"/>
    </location>
</feature>